<dbReference type="PROSITE" id="PS00622">
    <property type="entry name" value="HTH_LUXR_1"/>
    <property type="match status" value="1"/>
</dbReference>
<feature type="domain" description="HTH luxR-type" evidence="4">
    <location>
        <begin position="144"/>
        <end position="201"/>
    </location>
</feature>
<keyword evidence="3" id="KW-0804">Transcription</keyword>
<dbReference type="InterPro" id="IPR016032">
    <property type="entry name" value="Sig_transdc_resp-reg_C-effctor"/>
</dbReference>
<dbReference type="PROSITE" id="PS50043">
    <property type="entry name" value="HTH_LUXR_2"/>
    <property type="match status" value="1"/>
</dbReference>
<keyword evidence="6" id="KW-1185">Reference proteome</keyword>
<proteinExistence type="predicted"/>
<dbReference type="eggNOG" id="COG2197">
    <property type="taxonomic scope" value="Bacteria"/>
</dbReference>
<dbReference type="Pfam" id="PF00196">
    <property type="entry name" value="GerE"/>
    <property type="match status" value="1"/>
</dbReference>
<dbReference type="Proteomes" id="UP000006431">
    <property type="component" value="Unassembled WGS sequence"/>
</dbReference>
<keyword evidence="1" id="KW-0805">Transcription regulation</keyword>
<evidence type="ECO:0000256" key="3">
    <source>
        <dbReference type="ARBA" id="ARBA00023163"/>
    </source>
</evidence>
<keyword evidence="2" id="KW-0238">DNA-binding</keyword>
<comment type="caution">
    <text evidence="5">The sequence shown here is derived from an EMBL/GenBank/DDBJ whole genome shotgun (WGS) entry which is preliminary data.</text>
</comment>
<evidence type="ECO:0000259" key="4">
    <source>
        <dbReference type="PROSITE" id="PS50043"/>
    </source>
</evidence>
<name>B6BMZ5_SULGG</name>
<accession>H1FXW0</accession>
<reference evidence="5 6" key="1">
    <citation type="journal article" date="2012" name="Proc. Natl. Acad. Sci. U.S.A.">
        <title>Genome and physiology of a model Epsilonproteobacterium responsible for sulfide detoxification in marine oxygen depletion zones.</title>
        <authorList>
            <person name="Grote J."/>
            <person name="Schott T."/>
            <person name="Bruckner C.G."/>
            <person name="Glockner F.O."/>
            <person name="Jost G."/>
            <person name="Teeling H."/>
            <person name="Labrenz M."/>
            <person name="Jurgens K."/>
        </authorList>
    </citation>
    <scope>NUCLEOTIDE SEQUENCE [LARGE SCALE GENOMIC DNA]</scope>
    <source>
        <strain evidence="5 6">GD1</strain>
    </source>
</reference>
<accession>B6BMZ5</accession>
<dbReference type="InterPro" id="IPR000792">
    <property type="entry name" value="Tscrpt_reg_LuxR_C"/>
</dbReference>
<dbReference type="OrthoDB" id="5343354at2"/>
<evidence type="ECO:0000313" key="6">
    <source>
        <dbReference type="Proteomes" id="UP000006431"/>
    </source>
</evidence>
<dbReference type="InterPro" id="IPR036388">
    <property type="entry name" value="WH-like_DNA-bd_sf"/>
</dbReference>
<dbReference type="RefSeq" id="WP_008339434.1">
    <property type="nucleotide sequence ID" value="NZ_AFRZ01000001.1"/>
</dbReference>
<protein>
    <submittedName>
        <fullName evidence="5">Transcriptional regulator, LuxR family</fullName>
    </submittedName>
</protein>
<dbReference type="PATRIC" id="fig|929558.5.peg.2198"/>
<dbReference type="GO" id="GO:0006355">
    <property type="term" value="P:regulation of DNA-templated transcription"/>
    <property type="evidence" value="ECO:0007669"/>
    <property type="project" value="InterPro"/>
</dbReference>
<dbReference type="Gene3D" id="1.10.10.10">
    <property type="entry name" value="Winged helix-like DNA-binding domain superfamily/Winged helix DNA-binding domain"/>
    <property type="match status" value="1"/>
</dbReference>
<dbReference type="PANTHER" id="PTHR44688:SF16">
    <property type="entry name" value="DNA-BINDING TRANSCRIPTIONAL ACTIVATOR DEVR_DOSR"/>
    <property type="match status" value="1"/>
</dbReference>
<dbReference type="SUPFAM" id="SSF46894">
    <property type="entry name" value="C-terminal effector domain of the bipartite response regulators"/>
    <property type="match status" value="1"/>
</dbReference>
<dbReference type="PANTHER" id="PTHR44688">
    <property type="entry name" value="DNA-BINDING TRANSCRIPTIONAL ACTIVATOR DEVR_DOSR"/>
    <property type="match status" value="1"/>
</dbReference>
<dbReference type="CDD" id="cd06170">
    <property type="entry name" value="LuxR_C_like"/>
    <property type="match status" value="1"/>
</dbReference>
<evidence type="ECO:0000313" key="5">
    <source>
        <dbReference type="EMBL" id="EHP30730.1"/>
    </source>
</evidence>
<dbReference type="PRINTS" id="PR00038">
    <property type="entry name" value="HTHLUXR"/>
</dbReference>
<dbReference type="EMBL" id="AFRZ01000001">
    <property type="protein sequence ID" value="EHP30730.1"/>
    <property type="molecule type" value="Genomic_DNA"/>
</dbReference>
<dbReference type="AlphaFoldDB" id="B6BMZ5"/>
<evidence type="ECO:0000256" key="2">
    <source>
        <dbReference type="ARBA" id="ARBA00023125"/>
    </source>
</evidence>
<dbReference type="SMART" id="SM00421">
    <property type="entry name" value="HTH_LUXR"/>
    <property type="match status" value="1"/>
</dbReference>
<dbReference type="HOGENOM" id="CLU_000445_90_8_7"/>
<dbReference type="GO" id="GO:0003677">
    <property type="term" value="F:DNA binding"/>
    <property type="evidence" value="ECO:0007669"/>
    <property type="project" value="UniProtKB-KW"/>
</dbReference>
<dbReference type="STRING" id="929558.SMGD1_2207"/>
<gene>
    <name evidence="5" type="ORF">SMGD1_2207</name>
</gene>
<evidence type="ECO:0000256" key="1">
    <source>
        <dbReference type="ARBA" id="ARBA00023015"/>
    </source>
</evidence>
<organism evidence="5 6">
    <name type="scientific">Sulfurimonas gotlandica (strain DSM 19862 / JCM 16533 / GD1)</name>
    <dbReference type="NCBI Taxonomy" id="929558"/>
    <lineage>
        <taxon>Bacteria</taxon>
        <taxon>Pseudomonadati</taxon>
        <taxon>Campylobacterota</taxon>
        <taxon>Epsilonproteobacteria</taxon>
        <taxon>Campylobacterales</taxon>
        <taxon>Sulfurimonadaceae</taxon>
        <taxon>Sulfurimonas</taxon>
    </lineage>
</organism>
<sequence>MNILFFSSNMDIINEWKQRHAVTDSIVCSDVDSLSDKLNDYNNLIIIADYDSIASELNTMISSGSIPNNLIVLEKSPAIVTGKMLILRGIKAYGNSRMLTHHYNQMIKTVSEGNIWTYPELTAELAKTSNKQSLNRDALELIENRLSQKELEVIYLILDGLTNDVIASELNITTRTVKAHISSIFSKLHINDRISLILLLK</sequence>